<feature type="domain" description="Gliding motility protein GldL-like N-terminal" evidence="3">
    <location>
        <begin position="16"/>
        <end position="75"/>
    </location>
</feature>
<gene>
    <name evidence="4" type="ORF">HELGO_WM25447</name>
</gene>
<dbReference type="InterPro" id="IPR055087">
    <property type="entry name" value="GldL-like_N"/>
</dbReference>
<evidence type="ECO:0000256" key="1">
    <source>
        <dbReference type="SAM" id="Coils"/>
    </source>
</evidence>
<keyword evidence="1" id="KW-0175">Coiled coil</keyword>
<dbReference type="Pfam" id="PF22827">
    <property type="entry name" value="GldL_N"/>
    <property type="match status" value="1"/>
</dbReference>
<dbReference type="AlphaFoldDB" id="A0A6S6UL52"/>
<evidence type="ECO:0000313" key="4">
    <source>
        <dbReference type="EMBL" id="CAA6829700.1"/>
    </source>
</evidence>
<name>A0A6S6UL52_9BACT</name>
<dbReference type="NCBIfam" id="TIGR03513">
    <property type="entry name" value="GldL_gliding"/>
    <property type="match status" value="1"/>
</dbReference>
<reference evidence="4" key="1">
    <citation type="submission" date="2020-01" db="EMBL/GenBank/DDBJ databases">
        <authorList>
            <person name="Meier V. D."/>
            <person name="Meier V D."/>
        </authorList>
    </citation>
    <scope>NUCLEOTIDE SEQUENCE</scope>
    <source>
        <strain evidence="4">HLG_WM_MAG_10</strain>
    </source>
</reference>
<proteinExistence type="predicted"/>
<protein>
    <recommendedName>
        <fullName evidence="3">Gliding motility protein GldL-like N-terminal domain-containing protein</fullName>
    </recommendedName>
</protein>
<evidence type="ECO:0000259" key="3">
    <source>
        <dbReference type="Pfam" id="PF22827"/>
    </source>
</evidence>
<keyword evidence="2" id="KW-0472">Membrane</keyword>
<feature type="transmembrane region" description="Helical" evidence="2">
    <location>
        <begin position="12"/>
        <end position="30"/>
    </location>
</feature>
<keyword evidence="2" id="KW-1133">Transmembrane helix</keyword>
<dbReference type="EMBL" id="CACVAQ010000513">
    <property type="protein sequence ID" value="CAA6829700.1"/>
    <property type="molecule type" value="Genomic_DNA"/>
</dbReference>
<evidence type="ECO:0000256" key="2">
    <source>
        <dbReference type="SAM" id="Phobius"/>
    </source>
</evidence>
<accession>A0A6S6UL52</accession>
<organism evidence="4">
    <name type="scientific">uncultured Aureispira sp</name>
    <dbReference type="NCBI Taxonomy" id="1331704"/>
    <lineage>
        <taxon>Bacteria</taxon>
        <taxon>Pseudomonadati</taxon>
        <taxon>Bacteroidota</taxon>
        <taxon>Saprospiria</taxon>
        <taxon>Saprospirales</taxon>
        <taxon>Saprospiraceae</taxon>
        <taxon>Aureispira</taxon>
        <taxon>environmental samples</taxon>
    </lineage>
</organism>
<feature type="coiled-coil region" evidence="1">
    <location>
        <begin position="166"/>
        <end position="193"/>
    </location>
</feature>
<dbReference type="InterPro" id="IPR019852">
    <property type="entry name" value="Motility-assoc_prot_GldL"/>
</dbReference>
<sequence length="203" mass="21798">MSFIHSSKFAYVKNLIIGVGAAVVLVGALFKIQSWPYASEMLTVGLITEACLFLMLGVLPPHKDYYWEQLYPGLDVDGADMSHLLGGGGGGSSSDPEALIEAVNGMKTAVTPLESQQSQMVTELQTMSKTMKSLDIFAGLDFDDVGKLTKETGKFVSVLSNAIQNVAESAEDVNVYREELKKLNGNLSSMNNVYGGMLTAMKG</sequence>
<keyword evidence="2" id="KW-0812">Transmembrane</keyword>
<feature type="transmembrane region" description="Helical" evidence="2">
    <location>
        <begin position="42"/>
        <end position="59"/>
    </location>
</feature>